<accession>A0ABS7JFV9</accession>
<reference evidence="1 2" key="1">
    <citation type="submission" date="2021-08" db="EMBL/GenBank/DDBJ databases">
        <title>Comparative Genomics Analysis of the Genus Qipengyuania Reveals Extensive Genetic Diversity and Metabolic Versatility, Including the Description of Fifteen Novel Species.</title>
        <authorList>
            <person name="Liu Y."/>
        </authorList>
    </citation>
    <scope>NUCLEOTIDE SEQUENCE [LARGE SCALE GENOMIC DNA]</scope>
    <source>
        <strain evidence="1 2">GH25</strain>
    </source>
</reference>
<dbReference type="RefSeq" id="WP_221598198.1">
    <property type="nucleotide sequence ID" value="NZ_JAIGNQ010000003.1"/>
</dbReference>
<name>A0ABS7JFV9_9SPHN</name>
<comment type="caution">
    <text evidence="1">The sequence shown here is derived from an EMBL/GenBank/DDBJ whole genome shotgun (WGS) entry which is preliminary data.</text>
</comment>
<dbReference type="EMBL" id="JAIGNQ010000003">
    <property type="protein sequence ID" value="MBX7488905.1"/>
    <property type="molecule type" value="Genomic_DNA"/>
</dbReference>
<gene>
    <name evidence="1" type="ORF">K3177_10310</name>
</gene>
<proteinExistence type="predicted"/>
<sequence>MRDPTVKQAARAMLDCGVQLDLEGRRNVVRAVLLAMRNPSENMLSAAYQVANDDNRSAEIWQAMIDAALTDA</sequence>
<keyword evidence="2" id="KW-1185">Reference proteome</keyword>
<protein>
    <submittedName>
        <fullName evidence="1">Uncharacterized protein</fullName>
    </submittedName>
</protein>
<evidence type="ECO:0000313" key="2">
    <source>
        <dbReference type="Proteomes" id="UP000776651"/>
    </source>
</evidence>
<dbReference type="Proteomes" id="UP000776651">
    <property type="component" value="Unassembled WGS sequence"/>
</dbReference>
<evidence type="ECO:0000313" key="1">
    <source>
        <dbReference type="EMBL" id="MBX7488905.1"/>
    </source>
</evidence>
<organism evidence="1 2">
    <name type="scientific">Qipengyuania pacifica</name>
    <dbReference type="NCBI Taxonomy" id="2860199"/>
    <lineage>
        <taxon>Bacteria</taxon>
        <taxon>Pseudomonadati</taxon>
        <taxon>Pseudomonadota</taxon>
        <taxon>Alphaproteobacteria</taxon>
        <taxon>Sphingomonadales</taxon>
        <taxon>Erythrobacteraceae</taxon>
        <taxon>Qipengyuania</taxon>
    </lineage>
</organism>